<dbReference type="PROSITE" id="PS50110">
    <property type="entry name" value="RESPONSE_REGULATORY"/>
    <property type="match status" value="1"/>
</dbReference>
<dbReference type="InterPro" id="IPR007492">
    <property type="entry name" value="LytTR_DNA-bd_dom"/>
</dbReference>
<proteinExistence type="predicted"/>
<accession>A0ABS1KN44</accession>
<dbReference type="PANTHER" id="PTHR37299">
    <property type="entry name" value="TRANSCRIPTIONAL REGULATOR-RELATED"/>
    <property type="match status" value="1"/>
</dbReference>
<dbReference type="Proteomes" id="UP000613030">
    <property type="component" value="Unassembled WGS sequence"/>
</dbReference>
<keyword evidence="1" id="KW-0597">Phosphoprotein</keyword>
<evidence type="ECO:0000313" key="5">
    <source>
        <dbReference type="Proteomes" id="UP000613030"/>
    </source>
</evidence>
<organism evidence="4 5">
    <name type="scientific">Chryseolinea lacunae</name>
    <dbReference type="NCBI Taxonomy" id="2801331"/>
    <lineage>
        <taxon>Bacteria</taxon>
        <taxon>Pseudomonadati</taxon>
        <taxon>Bacteroidota</taxon>
        <taxon>Cytophagia</taxon>
        <taxon>Cytophagales</taxon>
        <taxon>Fulvivirgaceae</taxon>
        <taxon>Chryseolinea</taxon>
    </lineage>
</organism>
<gene>
    <name evidence="4" type="ORF">JI741_00590</name>
</gene>
<dbReference type="SUPFAM" id="SSF52172">
    <property type="entry name" value="CheY-like"/>
    <property type="match status" value="1"/>
</dbReference>
<dbReference type="Gene3D" id="2.40.50.1020">
    <property type="entry name" value="LytTr DNA-binding domain"/>
    <property type="match status" value="1"/>
</dbReference>
<evidence type="ECO:0000259" key="2">
    <source>
        <dbReference type="PROSITE" id="PS50110"/>
    </source>
</evidence>
<dbReference type="InterPro" id="IPR046947">
    <property type="entry name" value="LytR-like"/>
</dbReference>
<feature type="domain" description="HTH LytTR-type" evidence="3">
    <location>
        <begin position="146"/>
        <end position="254"/>
    </location>
</feature>
<name>A0ABS1KN44_9BACT</name>
<comment type="caution">
    <text evidence="4">The sequence shown here is derived from an EMBL/GenBank/DDBJ whole genome shotgun (WGS) entry which is preliminary data.</text>
</comment>
<feature type="modified residue" description="4-aspartylphosphate" evidence="1">
    <location>
        <position position="55"/>
    </location>
</feature>
<reference evidence="4 5" key="1">
    <citation type="submission" date="2021-01" db="EMBL/GenBank/DDBJ databases">
        <title>Chryseolinea sp. Jin1 Genome sequencing and assembly.</title>
        <authorList>
            <person name="Kim I."/>
        </authorList>
    </citation>
    <scope>NUCLEOTIDE SEQUENCE [LARGE SCALE GENOMIC DNA]</scope>
    <source>
        <strain evidence="4 5">Jin1</strain>
    </source>
</reference>
<dbReference type="RefSeq" id="WP_202006660.1">
    <property type="nucleotide sequence ID" value="NZ_JAERRB010000001.1"/>
</dbReference>
<evidence type="ECO:0000256" key="1">
    <source>
        <dbReference type="PROSITE-ProRule" id="PRU00169"/>
    </source>
</evidence>
<evidence type="ECO:0000313" key="4">
    <source>
        <dbReference type="EMBL" id="MBL0739686.1"/>
    </source>
</evidence>
<keyword evidence="5" id="KW-1185">Reference proteome</keyword>
<dbReference type="InterPro" id="IPR001789">
    <property type="entry name" value="Sig_transdc_resp-reg_receiver"/>
</dbReference>
<dbReference type="PROSITE" id="PS50930">
    <property type="entry name" value="HTH_LYTTR"/>
    <property type="match status" value="1"/>
</dbReference>
<dbReference type="Pfam" id="PF04397">
    <property type="entry name" value="LytTR"/>
    <property type="match status" value="1"/>
</dbReference>
<dbReference type="Pfam" id="PF00072">
    <property type="entry name" value="Response_reg"/>
    <property type="match status" value="1"/>
</dbReference>
<sequence>MRVLIAEDEVLAAERLQELLLECDPEAEVVNTLDSVEDVLHFLSKNVPLDLMLLDIQLADGKSFEIFQRAQVDVPIIFTTAYDEYTLQAFKLHSIDYLLKPIQKHDLAHALDKFRRLILPRKIHYEELKAIQALVSQGMKTYKERFILKSGNRLHFKNASDIAYCYADGKMVYIIARKDLRKYLIDHTLEELEQTLNPKDFFRINRKFIVNVDCIGEVKGQMSTGLEVLMNQACEHKLVVSRDRAPDFKAWLNL</sequence>
<dbReference type="EMBL" id="JAERRB010000001">
    <property type="protein sequence ID" value="MBL0739686.1"/>
    <property type="molecule type" value="Genomic_DNA"/>
</dbReference>
<feature type="domain" description="Response regulatory" evidence="2">
    <location>
        <begin position="2"/>
        <end position="115"/>
    </location>
</feature>
<dbReference type="SMART" id="SM00448">
    <property type="entry name" value="REC"/>
    <property type="match status" value="1"/>
</dbReference>
<dbReference type="PANTHER" id="PTHR37299:SF1">
    <property type="entry name" value="STAGE 0 SPORULATION PROTEIN A HOMOLOG"/>
    <property type="match status" value="1"/>
</dbReference>
<protein>
    <submittedName>
        <fullName evidence="4">Response regulator transcription factor</fullName>
    </submittedName>
</protein>
<dbReference type="InterPro" id="IPR011006">
    <property type="entry name" value="CheY-like_superfamily"/>
</dbReference>
<dbReference type="SMART" id="SM00850">
    <property type="entry name" value="LytTR"/>
    <property type="match status" value="1"/>
</dbReference>
<dbReference type="Gene3D" id="3.40.50.2300">
    <property type="match status" value="1"/>
</dbReference>
<evidence type="ECO:0000259" key="3">
    <source>
        <dbReference type="PROSITE" id="PS50930"/>
    </source>
</evidence>